<evidence type="ECO:0000313" key="2">
    <source>
        <dbReference type="Proteomes" id="UP001152888"/>
    </source>
</evidence>
<gene>
    <name evidence="1" type="ORF">ACAOBT_LOCUS37532</name>
</gene>
<evidence type="ECO:0000313" key="1">
    <source>
        <dbReference type="EMBL" id="CAH2019972.1"/>
    </source>
</evidence>
<reference evidence="1" key="1">
    <citation type="submission" date="2022-03" db="EMBL/GenBank/DDBJ databases">
        <authorList>
            <person name="Sayadi A."/>
        </authorList>
    </citation>
    <scope>NUCLEOTIDE SEQUENCE</scope>
</reference>
<proteinExistence type="predicted"/>
<accession>A0A9P0VU54</accession>
<comment type="caution">
    <text evidence="1">The sequence shown here is derived from an EMBL/GenBank/DDBJ whole genome shotgun (WGS) entry which is preliminary data.</text>
</comment>
<name>A0A9P0VU54_ACAOB</name>
<dbReference type="Proteomes" id="UP001152888">
    <property type="component" value="Unassembled WGS sequence"/>
</dbReference>
<keyword evidence="2" id="KW-1185">Reference proteome</keyword>
<organism evidence="1 2">
    <name type="scientific">Acanthoscelides obtectus</name>
    <name type="common">Bean weevil</name>
    <name type="synonym">Bruchus obtectus</name>
    <dbReference type="NCBI Taxonomy" id="200917"/>
    <lineage>
        <taxon>Eukaryota</taxon>
        <taxon>Metazoa</taxon>
        <taxon>Ecdysozoa</taxon>
        <taxon>Arthropoda</taxon>
        <taxon>Hexapoda</taxon>
        <taxon>Insecta</taxon>
        <taxon>Pterygota</taxon>
        <taxon>Neoptera</taxon>
        <taxon>Endopterygota</taxon>
        <taxon>Coleoptera</taxon>
        <taxon>Polyphaga</taxon>
        <taxon>Cucujiformia</taxon>
        <taxon>Chrysomeloidea</taxon>
        <taxon>Chrysomelidae</taxon>
        <taxon>Bruchinae</taxon>
        <taxon>Bruchini</taxon>
        <taxon>Acanthoscelides</taxon>
    </lineage>
</organism>
<dbReference type="EMBL" id="CAKOFQ010010672">
    <property type="protein sequence ID" value="CAH2019972.1"/>
    <property type="molecule type" value="Genomic_DNA"/>
</dbReference>
<protein>
    <submittedName>
        <fullName evidence="1">Uncharacterized protein</fullName>
    </submittedName>
</protein>
<dbReference type="AlphaFoldDB" id="A0A9P0VU54"/>
<sequence>MTVHRLRRAHLYTYLCNISRSGICQCHLYQCFLRRRE</sequence>